<dbReference type="EMBL" id="MFHJ01000037">
    <property type="protein sequence ID" value="OGF73498.1"/>
    <property type="molecule type" value="Genomic_DNA"/>
</dbReference>
<evidence type="ECO:0000313" key="2">
    <source>
        <dbReference type="Proteomes" id="UP000178276"/>
    </source>
</evidence>
<gene>
    <name evidence="1" type="ORF">A2W57_02240</name>
</gene>
<dbReference type="AlphaFoldDB" id="A0A1F5WCT4"/>
<evidence type="ECO:0000313" key="1">
    <source>
        <dbReference type="EMBL" id="OGF73498.1"/>
    </source>
</evidence>
<organism evidence="1 2">
    <name type="scientific">Candidatus Giovannonibacteria bacterium RIFCSPHIGHO2_02_43_16</name>
    <dbReference type="NCBI Taxonomy" id="1798331"/>
    <lineage>
        <taxon>Bacteria</taxon>
        <taxon>Candidatus Giovannoniibacteriota</taxon>
    </lineage>
</organism>
<accession>A0A1F5WCT4</accession>
<comment type="caution">
    <text evidence="1">The sequence shown here is derived from an EMBL/GenBank/DDBJ whole genome shotgun (WGS) entry which is preliminary data.</text>
</comment>
<proteinExistence type="predicted"/>
<protein>
    <submittedName>
        <fullName evidence="1">Uncharacterized protein</fullName>
    </submittedName>
</protein>
<sequence>MVLVKKKRKRRKKNQGDEVRAEIQFIGGSMIVRPLMISLSEEQFHGIRREALVRGIDDCQVVKTFHGLAFSVPVAKATAANTETLTSLFGFGRLATAK</sequence>
<dbReference type="Proteomes" id="UP000178276">
    <property type="component" value="Unassembled WGS sequence"/>
</dbReference>
<dbReference type="STRING" id="1798331.A2W57_02240"/>
<name>A0A1F5WCT4_9BACT</name>
<reference evidence="1 2" key="1">
    <citation type="journal article" date="2016" name="Nat. Commun.">
        <title>Thousands of microbial genomes shed light on interconnected biogeochemical processes in an aquifer system.</title>
        <authorList>
            <person name="Anantharaman K."/>
            <person name="Brown C.T."/>
            <person name="Hug L.A."/>
            <person name="Sharon I."/>
            <person name="Castelle C.J."/>
            <person name="Probst A.J."/>
            <person name="Thomas B.C."/>
            <person name="Singh A."/>
            <person name="Wilkins M.J."/>
            <person name="Karaoz U."/>
            <person name="Brodie E.L."/>
            <person name="Williams K.H."/>
            <person name="Hubbard S.S."/>
            <person name="Banfield J.F."/>
        </authorList>
    </citation>
    <scope>NUCLEOTIDE SEQUENCE [LARGE SCALE GENOMIC DNA]</scope>
</reference>